<dbReference type="Proteomes" id="UP000320811">
    <property type="component" value="Unassembled WGS sequence"/>
</dbReference>
<gene>
    <name evidence="1" type="ORF">FHW36_11820</name>
</gene>
<dbReference type="AlphaFoldDB" id="A0A561P0S4"/>
<sequence>MYFSIASFLLTCVYFSYDNYVRYVRLKKKAELDKLMVIARINASRDDIRPPGVFSQEIRYSGHEAISSDGRTLDRSKLSEMDKKKGIDIIMTYTDDKGTEISILKHWTPLMLGIGLPELIQKQKELMKRDSSTVIYNLK</sequence>
<evidence type="ECO:0000313" key="2">
    <source>
        <dbReference type="Proteomes" id="UP000320811"/>
    </source>
</evidence>
<reference evidence="1 2" key="1">
    <citation type="submission" date="2019-06" db="EMBL/GenBank/DDBJ databases">
        <title>Sorghum-associated microbial communities from plants grown in Nebraska, USA.</title>
        <authorList>
            <person name="Schachtman D."/>
        </authorList>
    </citation>
    <scope>NUCLEOTIDE SEQUENCE [LARGE SCALE GENOMIC DNA]</scope>
    <source>
        <strain evidence="1 2">1209</strain>
    </source>
</reference>
<name>A0A561P0S4_9BACT</name>
<protein>
    <submittedName>
        <fullName evidence="1">Uncharacterized protein</fullName>
    </submittedName>
</protein>
<evidence type="ECO:0000313" key="1">
    <source>
        <dbReference type="EMBL" id="TWF31726.1"/>
    </source>
</evidence>
<keyword evidence="2" id="KW-1185">Reference proteome</keyword>
<dbReference type="EMBL" id="VIWO01000018">
    <property type="protein sequence ID" value="TWF31726.1"/>
    <property type="molecule type" value="Genomic_DNA"/>
</dbReference>
<accession>A0A561P0S4</accession>
<proteinExistence type="predicted"/>
<organism evidence="1 2">
    <name type="scientific">Chitinophaga polysaccharea</name>
    <dbReference type="NCBI Taxonomy" id="1293035"/>
    <lineage>
        <taxon>Bacteria</taxon>
        <taxon>Pseudomonadati</taxon>
        <taxon>Bacteroidota</taxon>
        <taxon>Chitinophagia</taxon>
        <taxon>Chitinophagales</taxon>
        <taxon>Chitinophagaceae</taxon>
        <taxon>Chitinophaga</taxon>
    </lineage>
</organism>
<comment type="caution">
    <text evidence="1">The sequence shown here is derived from an EMBL/GenBank/DDBJ whole genome shotgun (WGS) entry which is preliminary data.</text>
</comment>